<name>A0A1H9QFV9_9HYPH</name>
<reference evidence="2 3" key="1">
    <citation type="submission" date="2016-10" db="EMBL/GenBank/DDBJ databases">
        <authorList>
            <person name="de Groot N.N."/>
        </authorList>
    </citation>
    <scope>NUCLEOTIDE SEQUENCE [LARGE SCALE GENOMIC DNA]</scope>
    <source>
        <strain evidence="2 3">A52C2</strain>
    </source>
</reference>
<keyword evidence="3" id="KW-1185">Reference proteome</keyword>
<dbReference type="InterPro" id="IPR058240">
    <property type="entry name" value="rSAM_sf"/>
</dbReference>
<evidence type="ECO:0000313" key="2">
    <source>
        <dbReference type="EMBL" id="SER59332.1"/>
    </source>
</evidence>
<evidence type="ECO:0000256" key="1">
    <source>
        <dbReference type="SAM" id="MobiDB-lite"/>
    </source>
</evidence>
<sequence length="362" mass="40131">MSEQTAHLAVDRLFEAPAPHLTVEFQGGEPLLAFPMIQLLTRLIEDRAALEGKRVTFTMTTTLHHASDEILGFLRDHDFQVSTSLDGPSDVHDNNRPLPGASSYQRTRQAIERAKAVLGTERLSALTTLTRRSLQAPEPIIDEYVRLGFRSIFLRPLSPFGFAVRSARKLAYPTEEYLAFYERGLRYILELNRSGIQLEEAYAATLLRSILTPFPTTYSDLRSPVGAGFGTLVYNYDGSVYASDEGRMLHEMGNDSLRLGSVQQSYRELMSSDTMRMLAATGLAEALPGCSDCAFVPFCGPDPAGSISRSGDPVGHRANSEHCQRHIGLFNILFAHLAEARPEVLQTFTTWVHRSAPLRLAA</sequence>
<dbReference type="SUPFAM" id="SSF102114">
    <property type="entry name" value="Radical SAM enzymes"/>
    <property type="match status" value="1"/>
</dbReference>
<dbReference type="Proteomes" id="UP000199647">
    <property type="component" value="Unassembled WGS sequence"/>
</dbReference>
<dbReference type="InterPro" id="IPR023867">
    <property type="entry name" value="Sulphatase_maturase_rSAM"/>
</dbReference>
<evidence type="ECO:0000313" key="3">
    <source>
        <dbReference type="Proteomes" id="UP000199647"/>
    </source>
</evidence>
<gene>
    <name evidence="2" type="ORF">SAMN05216548_1285</name>
</gene>
<dbReference type="InterPro" id="IPR024023">
    <property type="entry name" value="rSAM_paired_HxsB"/>
</dbReference>
<proteinExistence type="predicted"/>
<dbReference type="AlphaFoldDB" id="A0A1H9QFV9"/>
<protein>
    <submittedName>
        <fullName evidence="2">His-Xaa-Ser system radical SAM maturase HxsB</fullName>
    </submittedName>
</protein>
<accession>A0A1H9QFV9</accession>
<dbReference type="PANTHER" id="PTHR43273">
    <property type="entry name" value="ANAEROBIC SULFATASE-MATURATING ENZYME HOMOLOG ASLB-RELATED"/>
    <property type="match status" value="1"/>
</dbReference>
<dbReference type="STRING" id="1855383.SAMN05216548_1285"/>
<dbReference type="Gene3D" id="3.20.20.70">
    <property type="entry name" value="Aldolase class I"/>
    <property type="match status" value="1"/>
</dbReference>
<organism evidence="2 3">
    <name type="scientific">Faunimonas pinastri</name>
    <dbReference type="NCBI Taxonomy" id="1855383"/>
    <lineage>
        <taxon>Bacteria</taxon>
        <taxon>Pseudomonadati</taxon>
        <taxon>Pseudomonadota</taxon>
        <taxon>Alphaproteobacteria</taxon>
        <taxon>Hyphomicrobiales</taxon>
        <taxon>Afifellaceae</taxon>
        <taxon>Faunimonas</taxon>
    </lineage>
</organism>
<feature type="region of interest" description="Disordered" evidence="1">
    <location>
        <begin position="84"/>
        <end position="104"/>
    </location>
</feature>
<dbReference type="PANTHER" id="PTHR43273:SF8">
    <property type="entry name" value="RADICAL SAM DOMAIN PROTEIN"/>
    <property type="match status" value="1"/>
</dbReference>
<dbReference type="NCBIfam" id="TIGR03978">
    <property type="entry name" value="rSAM_paired_1"/>
    <property type="match status" value="1"/>
</dbReference>
<dbReference type="EMBL" id="FOFG01000028">
    <property type="protein sequence ID" value="SER59332.1"/>
    <property type="molecule type" value="Genomic_DNA"/>
</dbReference>
<dbReference type="InterPro" id="IPR013785">
    <property type="entry name" value="Aldolase_TIM"/>
</dbReference>
<dbReference type="GO" id="GO:0016491">
    <property type="term" value="F:oxidoreductase activity"/>
    <property type="evidence" value="ECO:0007669"/>
    <property type="project" value="InterPro"/>
</dbReference>